<evidence type="ECO:0000313" key="3">
    <source>
        <dbReference type="Proteomes" id="UP000199392"/>
    </source>
</evidence>
<dbReference type="AlphaFoldDB" id="A0A1I6TFK1"/>
<dbReference type="PANTHER" id="PTHR23088:SF50">
    <property type="entry name" value="HYDROLASE YHCX"/>
    <property type="match status" value="1"/>
</dbReference>
<sequence length="294" mass="31413">MKIATAAYPMDFLEDWDAYAAKIEAWVAEASGQGAELMVFPEYGSMEIATLAGRAAAGDLEASLHAVSERMPQVDALHSDLAGKYGAHILAASAPVFDAAIGPRPVNRARFFAPGGGMEFQDKQIMTRFEREDWHVVGGAPLQLFDTALGKIGILICYDSEYPLLGRALRDADLLLVPSCTEAQAGYSRVRIGAMARALEQQCIAVMASTVGDCDWSEAVDTNTGMGGVFCPPDTGFPATGVIAEGSLGKPGWTYAEVDLDAVARVRNDGVVLNRSHWDDQSGRDGPVTLRALR</sequence>
<dbReference type="SUPFAM" id="SSF56317">
    <property type="entry name" value="Carbon-nitrogen hydrolase"/>
    <property type="match status" value="1"/>
</dbReference>
<keyword evidence="3" id="KW-1185">Reference proteome</keyword>
<evidence type="ECO:0000313" key="2">
    <source>
        <dbReference type="EMBL" id="SFS87955.1"/>
    </source>
</evidence>
<organism evidence="2 3">
    <name type="scientific">Alloyangia pacifica</name>
    <dbReference type="NCBI Taxonomy" id="311180"/>
    <lineage>
        <taxon>Bacteria</taxon>
        <taxon>Pseudomonadati</taxon>
        <taxon>Pseudomonadota</taxon>
        <taxon>Alphaproteobacteria</taxon>
        <taxon>Rhodobacterales</taxon>
        <taxon>Roseobacteraceae</taxon>
        <taxon>Alloyangia</taxon>
    </lineage>
</organism>
<dbReference type="GO" id="GO:0016787">
    <property type="term" value="F:hydrolase activity"/>
    <property type="evidence" value="ECO:0007669"/>
    <property type="project" value="UniProtKB-KW"/>
</dbReference>
<name>A0A1I6TFK1_9RHOB</name>
<dbReference type="Proteomes" id="UP000199392">
    <property type="component" value="Unassembled WGS sequence"/>
</dbReference>
<accession>A0A1I6TFK1</accession>
<dbReference type="RefSeq" id="WP_092425398.1">
    <property type="nucleotide sequence ID" value="NZ_FNCL01000006.1"/>
</dbReference>
<dbReference type="InterPro" id="IPR003010">
    <property type="entry name" value="C-N_Hydrolase"/>
</dbReference>
<proteinExistence type="predicted"/>
<dbReference type="PROSITE" id="PS50263">
    <property type="entry name" value="CN_HYDROLASE"/>
    <property type="match status" value="1"/>
</dbReference>
<keyword evidence="2" id="KW-0378">Hydrolase</keyword>
<gene>
    <name evidence="2" type="ORF">SAMN04488050_10635</name>
</gene>
<dbReference type="InterPro" id="IPR036526">
    <property type="entry name" value="C-N_Hydrolase_sf"/>
</dbReference>
<dbReference type="PANTHER" id="PTHR23088">
    <property type="entry name" value="NITRILASE-RELATED"/>
    <property type="match status" value="1"/>
</dbReference>
<reference evidence="3" key="1">
    <citation type="submission" date="2016-10" db="EMBL/GenBank/DDBJ databases">
        <authorList>
            <person name="Varghese N."/>
            <person name="Submissions S."/>
        </authorList>
    </citation>
    <scope>NUCLEOTIDE SEQUENCE [LARGE SCALE GENOMIC DNA]</scope>
    <source>
        <strain evidence="3">DSM 26894</strain>
    </source>
</reference>
<evidence type="ECO:0000259" key="1">
    <source>
        <dbReference type="PROSITE" id="PS50263"/>
    </source>
</evidence>
<feature type="domain" description="CN hydrolase" evidence="1">
    <location>
        <begin position="1"/>
        <end position="260"/>
    </location>
</feature>
<protein>
    <submittedName>
        <fullName evidence="2">Predicted amidohydrolase</fullName>
    </submittedName>
</protein>
<dbReference type="STRING" id="311180.SAMN04488050_10635"/>
<dbReference type="Gene3D" id="3.60.110.10">
    <property type="entry name" value="Carbon-nitrogen hydrolase"/>
    <property type="match status" value="1"/>
</dbReference>
<dbReference type="CDD" id="cd07574">
    <property type="entry name" value="nitrilase_Rim1_like"/>
    <property type="match status" value="1"/>
</dbReference>
<dbReference type="EMBL" id="FOZW01000006">
    <property type="protein sequence ID" value="SFS87955.1"/>
    <property type="molecule type" value="Genomic_DNA"/>
</dbReference>
<dbReference type="Pfam" id="PF00795">
    <property type="entry name" value="CN_hydrolase"/>
    <property type="match status" value="1"/>
</dbReference>
<dbReference type="OrthoDB" id="9811121at2"/>